<accession>A0A2D2AZY9</accession>
<keyword evidence="2" id="KW-1185">Reference proteome</keyword>
<evidence type="ECO:0000313" key="1">
    <source>
        <dbReference type="EMBL" id="ATQ43579.1"/>
    </source>
</evidence>
<dbReference type="SUPFAM" id="SSF56935">
    <property type="entry name" value="Porins"/>
    <property type="match status" value="1"/>
</dbReference>
<dbReference type="Pfam" id="PF19577">
    <property type="entry name" value="DcaP"/>
    <property type="match status" value="1"/>
</dbReference>
<dbReference type="EMBL" id="CP024201">
    <property type="protein sequence ID" value="ATQ43579.1"/>
    <property type="molecule type" value="Genomic_DNA"/>
</dbReference>
<name>A0A2D2AZY9_9CAUL</name>
<protein>
    <submittedName>
        <fullName evidence="1">Porin</fullName>
    </submittedName>
</protein>
<dbReference type="InterPro" id="IPR045748">
    <property type="entry name" value="DcaP"/>
</dbReference>
<evidence type="ECO:0000313" key="2">
    <source>
        <dbReference type="Proteomes" id="UP000228945"/>
    </source>
</evidence>
<dbReference type="AlphaFoldDB" id="A0A2D2AZY9"/>
<sequence>MLAVVGALPQPVLAAPAADPAVQAEIDDLKRTIDALQTRIQLLEARTGGAGPITAGPARRPDPVEVVAPPREMAQPRQILAPAPGPGRDTVGDEITGVARPGTAPPPNDPDLKGFIPIPGTQTMVKLGGFAKVNAIYDLDPAGNTDKFVTSTIPMDGRDHANANLGAEATRFSFEVRRPSSMGPLRFYLENDFYGGSGSLAFRLRQAHGQVGNTYAGYGYSAFMDPDALPETLDDEGPGGEAFVRLVSIRQLWRINPDLSATVSIEDPSSDIALSAGRTAAQGAPDLSLALRYGKAWGHVQLSGVMRNVGYTSAASDDAAFGYGLSLSGLVHVGGDFVMAGFTWGDGIGRYFNDISGKGYDAVIAPDGAVRTLQAYGGYLGYTRHWSPRWRSSLVGGGLVLDRDPLLAPTAFRSSAYLAGNLIWAASPSFTVGVEALHGRHELQNGRSADATRLQVSLKYDFVR</sequence>
<gene>
    <name evidence="1" type="ORF">CSW64_14805</name>
</gene>
<dbReference type="KEGG" id="cmb:CSW64_14805"/>
<dbReference type="RefSeq" id="WP_099622828.1">
    <property type="nucleotide sequence ID" value="NZ_CP024201.1"/>
</dbReference>
<dbReference type="Proteomes" id="UP000228945">
    <property type="component" value="Chromosome"/>
</dbReference>
<organism evidence="1 2">
    <name type="scientific">Caulobacter mirabilis</name>
    <dbReference type="NCBI Taxonomy" id="69666"/>
    <lineage>
        <taxon>Bacteria</taxon>
        <taxon>Pseudomonadati</taxon>
        <taxon>Pseudomonadota</taxon>
        <taxon>Alphaproteobacteria</taxon>
        <taxon>Caulobacterales</taxon>
        <taxon>Caulobacteraceae</taxon>
        <taxon>Caulobacter</taxon>
    </lineage>
</organism>
<reference evidence="1 2" key="1">
    <citation type="submission" date="2017-10" db="EMBL/GenBank/DDBJ databases">
        <title>Genome sequence of Caulobacter mirabilis FWC38.</title>
        <authorList>
            <person name="Fiebig A."/>
            <person name="Crosson S."/>
        </authorList>
    </citation>
    <scope>NUCLEOTIDE SEQUENCE [LARGE SCALE GENOMIC DNA]</scope>
    <source>
        <strain evidence="1 2">FWC 38</strain>
    </source>
</reference>
<dbReference type="OrthoDB" id="9763822at2"/>
<proteinExistence type="predicted"/>